<gene>
    <name evidence="1" type="ORF">HNP48_001257</name>
</gene>
<evidence type="ECO:0000313" key="1">
    <source>
        <dbReference type="EMBL" id="MBB6558593.1"/>
    </source>
</evidence>
<reference evidence="1 2" key="1">
    <citation type="submission" date="2020-08" db="EMBL/GenBank/DDBJ databases">
        <title>Functional genomics of gut bacteria from endangered species of beetles.</title>
        <authorList>
            <person name="Carlos-Shanley C."/>
        </authorList>
    </citation>
    <scope>NUCLEOTIDE SEQUENCE [LARGE SCALE GENOMIC DNA]</scope>
    <source>
        <strain evidence="1 2">S00198</strain>
    </source>
</reference>
<dbReference type="AlphaFoldDB" id="A0A7X0PB19"/>
<dbReference type="Proteomes" id="UP000575083">
    <property type="component" value="Unassembled WGS sequence"/>
</dbReference>
<organism evidence="1 2">
    <name type="scientific">Acidovorax soli</name>
    <dbReference type="NCBI Taxonomy" id="592050"/>
    <lineage>
        <taxon>Bacteria</taxon>
        <taxon>Pseudomonadati</taxon>
        <taxon>Pseudomonadota</taxon>
        <taxon>Betaproteobacteria</taxon>
        <taxon>Burkholderiales</taxon>
        <taxon>Comamonadaceae</taxon>
        <taxon>Acidovorax</taxon>
    </lineage>
</organism>
<dbReference type="EMBL" id="JACHLK010000002">
    <property type="protein sequence ID" value="MBB6558593.1"/>
    <property type="molecule type" value="Genomic_DNA"/>
</dbReference>
<sequence>MSRLHRVPPPAPIDSSVLGEEDPGASLELLRNQALKSRAQAAKAHEANPYLTINCSNNGQCFTIQVQWQEGSARAFTDLLGLVIAEHAEISEVAWLHHRKTGQDPVQLEMGRAADGRAAVQVKAPAVLQAGSAAPPRRKVLHEPFVAANDHVPYGLQQRQRK</sequence>
<comment type="caution">
    <text evidence="1">The sequence shown here is derived from an EMBL/GenBank/DDBJ whole genome shotgun (WGS) entry which is preliminary data.</text>
</comment>
<proteinExistence type="predicted"/>
<protein>
    <submittedName>
        <fullName evidence="1">Uncharacterized protein</fullName>
    </submittedName>
</protein>
<evidence type="ECO:0000313" key="2">
    <source>
        <dbReference type="Proteomes" id="UP000575083"/>
    </source>
</evidence>
<dbReference type="RefSeq" id="WP_184856017.1">
    <property type="nucleotide sequence ID" value="NZ_JACHLK010000002.1"/>
</dbReference>
<name>A0A7X0PB19_9BURK</name>
<accession>A0A7X0PB19</accession>
<keyword evidence="2" id="KW-1185">Reference proteome</keyword>